<proteinExistence type="predicted"/>
<protein>
    <submittedName>
        <fullName evidence="1">Dirigent protein 23</fullName>
    </submittedName>
</protein>
<dbReference type="Proteomes" id="UP001060215">
    <property type="component" value="Chromosome 3"/>
</dbReference>
<keyword evidence="2" id="KW-1185">Reference proteome</keyword>
<gene>
    <name evidence="1" type="ORF">LOK49_LG02G03868</name>
</gene>
<sequence length="371" mass="40913">MARVDLVIVMLISLVLRMALVQSQDGPNQVNWATRVDHQNVVVTTLQFYFHDTLSGKNPRVVRVAQAVTTNNSSTLFGLVAMADDPLTEGPDPSSKLVGRAQGLYGSASQTELAFILAMNFGFLDGIYNSSSISLDGLDAASVPVREIAIVGGTGVFRFAHGYAIAKTYSVNFTTGDAIVGSNGGEVEWGNSDQLDQILKRHPGGFDLVLVAHICWYFCFLILKILKPEKKSEKRKPLQLVSFRQSSIPLLFDTVQQFLHIREEGNRKFLLAYVSRAKVMDAMVISEANEDVSLGSWFIGLEVEHIDEKYNGSTLALLGRDPVFDQYREMSIVGDTGFFRLARGIATASTYSFNTTSNNAVLEFHVIVIHY</sequence>
<accession>A0ACC0IJ30</accession>
<dbReference type="EMBL" id="CM045760">
    <property type="protein sequence ID" value="KAI8025814.1"/>
    <property type="molecule type" value="Genomic_DNA"/>
</dbReference>
<comment type="caution">
    <text evidence="1">The sequence shown here is derived from an EMBL/GenBank/DDBJ whole genome shotgun (WGS) entry which is preliminary data.</text>
</comment>
<organism evidence="1 2">
    <name type="scientific">Camellia lanceoleosa</name>
    <dbReference type="NCBI Taxonomy" id="1840588"/>
    <lineage>
        <taxon>Eukaryota</taxon>
        <taxon>Viridiplantae</taxon>
        <taxon>Streptophyta</taxon>
        <taxon>Embryophyta</taxon>
        <taxon>Tracheophyta</taxon>
        <taxon>Spermatophyta</taxon>
        <taxon>Magnoliopsida</taxon>
        <taxon>eudicotyledons</taxon>
        <taxon>Gunneridae</taxon>
        <taxon>Pentapetalae</taxon>
        <taxon>asterids</taxon>
        <taxon>Ericales</taxon>
        <taxon>Theaceae</taxon>
        <taxon>Camellia</taxon>
    </lineage>
</organism>
<reference evidence="1 2" key="1">
    <citation type="journal article" date="2022" name="Plant J.">
        <title>Chromosome-level genome of Camellia lanceoleosa provides a valuable resource for understanding genome evolution and self-incompatibility.</title>
        <authorList>
            <person name="Gong W."/>
            <person name="Xiao S."/>
            <person name="Wang L."/>
            <person name="Liao Z."/>
            <person name="Chang Y."/>
            <person name="Mo W."/>
            <person name="Hu G."/>
            <person name="Li W."/>
            <person name="Zhao G."/>
            <person name="Zhu H."/>
            <person name="Hu X."/>
            <person name="Ji K."/>
            <person name="Xiang X."/>
            <person name="Song Q."/>
            <person name="Yuan D."/>
            <person name="Jin S."/>
            <person name="Zhang L."/>
        </authorList>
    </citation>
    <scope>NUCLEOTIDE SEQUENCE [LARGE SCALE GENOMIC DNA]</scope>
    <source>
        <strain evidence="1">SQ_2022a</strain>
    </source>
</reference>
<evidence type="ECO:0000313" key="2">
    <source>
        <dbReference type="Proteomes" id="UP001060215"/>
    </source>
</evidence>
<name>A0ACC0IJ30_9ERIC</name>
<evidence type="ECO:0000313" key="1">
    <source>
        <dbReference type="EMBL" id="KAI8025814.1"/>
    </source>
</evidence>